<evidence type="ECO:0008006" key="3">
    <source>
        <dbReference type="Google" id="ProtNLM"/>
    </source>
</evidence>
<accession>A0A250KLY2</accession>
<dbReference type="Proteomes" id="UP000266313">
    <property type="component" value="Chromosome"/>
</dbReference>
<sequence length="114" mass="12474">MSGQGYFEFNFAPSTAWAIYHFGAYREGMSAVQAAGPPNIALELDTRSLRLNATIDLSGLSPSVRSENASLALAAVIEEQGGSLSYWALAHPPGKPDFHHRDNFALRFDLTDFR</sequence>
<proteinExistence type="predicted"/>
<evidence type="ECO:0000313" key="1">
    <source>
        <dbReference type="EMBL" id="BBA32574.1"/>
    </source>
</evidence>
<gene>
    <name evidence="1" type="ORF">sS8_0609</name>
</gene>
<keyword evidence="2" id="KW-1185">Reference proteome</keyword>
<dbReference type="AlphaFoldDB" id="A0A250KLY2"/>
<dbReference type="KEGG" id="mmai:sS8_0609"/>
<reference evidence="1 2" key="1">
    <citation type="submission" date="2016-12" db="EMBL/GenBank/DDBJ databases">
        <title>Genome sequencing of Methylocaldum marinum.</title>
        <authorList>
            <person name="Takeuchi M."/>
            <person name="Kamagata Y."/>
            <person name="Hiraoka S."/>
            <person name="Oshima K."/>
            <person name="Hattori M."/>
            <person name="Iwasaki W."/>
        </authorList>
    </citation>
    <scope>NUCLEOTIDE SEQUENCE [LARGE SCALE GENOMIC DNA]</scope>
    <source>
        <strain evidence="1 2">S8</strain>
    </source>
</reference>
<name>A0A250KLY2_9GAMM</name>
<evidence type="ECO:0000313" key="2">
    <source>
        <dbReference type="Proteomes" id="UP000266313"/>
    </source>
</evidence>
<protein>
    <recommendedName>
        <fullName evidence="3">DOMON-like domain-containing protein</fullName>
    </recommendedName>
</protein>
<dbReference type="EMBL" id="AP017928">
    <property type="protein sequence ID" value="BBA32574.1"/>
    <property type="molecule type" value="Genomic_DNA"/>
</dbReference>
<organism evidence="1 2">
    <name type="scientific">Methylocaldum marinum</name>
    <dbReference type="NCBI Taxonomy" id="1432792"/>
    <lineage>
        <taxon>Bacteria</taxon>
        <taxon>Pseudomonadati</taxon>
        <taxon>Pseudomonadota</taxon>
        <taxon>Gammaproteobacteria</taxon>
        <taxon>Methylococcales</taxon>
        <taxon>Methylococcaceae</taxon>
        <taxon>Methylocaldum</taxon>
    </lineage>
</organism>